<evidence type="ECO:0000256" key="2">
    <source>
        <dbReference type="ARBA" id="ARBA00005417"/>
    </source>
</evidence>
<dbReference type="InterPro" id="IPR015856">
    <property type="entry name" value="ABC_transpr_CbiO/EcfA_su"/>
</dbReference>
<evidence type="ECO:0000256" key="3">
    <source>
        <dbReference type="ARBA" id="ARBA00022448"/>
    </source>
</evidence>
<keyword evidence="6 10" id="KW-0067">ATP-binding</keyword>
<evidence type="ECO:0000256" key="8">
    <source>
        <dbReference type="ARBA" id="ARBA00023136"/>
    </source>
</evidence>
<dbReference type="GO" id="GO:0043190">
    <property type="term" value="C:ATP-binding cassette (ABC) transporter complex"/>
    <property type="evidence" value="ECO:0007669"/>
    <property type="project" value="TreeGrafter"/>
</dbReference>
<keyword evidence="5" id="KW-0547">Nucleotide-binding</keyword>
<dbReference type="InterPro" id="IPR003439">
    <property type="entry name" value="ABC_transporter-like_ATP-bd"/>
</dbReference>
<dbReference type="PANTHER" id="PTHR43553">
    <property type="entry name" value="HEAVY METAL TRANSPORTER"/>
    <property type="match status" value="1"/>
</dbReference>
<evidence type="ECO:0000259" key="9">
    <source>
        <dbReference type="PROSITE" id="PS50893"/>
    </source>
</evidence>
<gene>
    <name evidence="10" type="ORF">CIL05_17395</name>
</gene>
<dbReference type="CDD" id="cd03225">
    <property type="entry name" value="ABC_cobalt_CbiO_domain1"/>
    <property type="match status" value="1"/>
</dbReference>
<sequence length="269" mass="29958">MTYLSLKDVSFSYPNGFQAVQHVNMSFDKGESAAIIGQNGAGKTTTVKMMNGLLKPTEGSVIVDGWDTKDYSTAQISRKVGYVFQNPDDQIFHNDVYSEIEFGPKKLGLSEEVVKANVLKSAEIAGVTDFLKENPYNLPYSMRKFVTIASVLAMDSNVIILDEPTAGQDPGSLEIISNMIKTLNNEGKTVITITHDMEFVANNFERVIVMANCQVIADRNKRDVFWDFDILEKALLKQPHMSKIANALQIGDKIISRAELIKEIKKVQK</sequence>
<proteinExistence type="inferred from homology"/>
<dbReference type="FunFam" id="3.40.50.300:FF:000224">
    <property type="entry name" value="Energy-coupling factor transporter ATP-binding protein EcfA"/>
    <property type="match status" value="1"/>
</dbReference>
<dbReference type="GO" id="GO:0015087">
    <property type="term" value="F:cobalt ion transmembrane transporter activity"/>
    <property type="evidence" value="ECO:0007669"/>
    <property type="project" value="UniProtKB-ARBA"/>
</dbReference>
<dbReference type="SMART" id="SM00382">
    <property type="entry name" value="AAA"/>
    <property type="match status" value="1"/>
</dbReference>
<evidence type="ECO:0000256" key="4">
    <source>
        <dbReference type="ARBA" id="ARBA00022475"/>
    </source>
</evidence>
<dbReference type="Gene3D" id="3.40.50.300">
    <property type="entry name" value="P-loop containing nucleotide triphosphate hydrolases"/>
    <property type="match status" value="1"/>
</dbReference>
<dbReference type="GO" id="GO:0042626">
    <property type="term" value="F:ATPase-coupled transmembrane transporter activity"/>
    <property type="evidence" value="ECO:0007669"/>
    <property type="project" value="TreeGrafter"/>
</dbReference>
<comment type="caution">
    <text evidence="10">The sequence shown here is derived from an EMBL/GenBank/DDBJ whole genome shotgun (WGS) entry which is preliminary data.</text>
</comment>
<evidence type="ECO:0000313" key="11">
    <source>
        <dbReference type="Proteomes" id="UP000218887"/>
    </source>
</evidence>
<name>A0A2A2IAJ8_9BACI</name>
<comment type="subcellular location">
    <subcellularLocation>
        <location evidence="1">Cell membrane</location>
        <topology evidence="1">Peripheral membrane protein</topology>
    </subcellularLocation>
</comment>
<dbReference type="InterPro" id="IPR050095">
    <property type="entry name" value="ECF_ABC_transporter_ATP-bd"/>
</dbReference>
<comment type="similarity">
    <text evidence="2">Belongs to the ABC transporter superfamily.</text>
</comment>
<keyword evidence="4" id="KW-1003">Cell membrane</keyword>
<keyword evidence="11" id="KW-1185">Reference proteome</keyword>
<reference evidence="10 11" key="1">
    <citation type="submission" date="2017-08" db="EMBL/GenBank/DDBJ databases">
        <title>Virgibacillus indicus sp. nov. and Virgibacillus profoundi sp. nov, two moderately halophilic bacteria isolated from marine sediment by using the Microfluidic Streak Plate.</title>
        <authorList>
            <person name="Xu B."/>
            <person name="Hu B."/>
            <person name="Wang J."/>
            <person name="Zhu Y."/>
            <person name="Huang L."/>
            <person name="Du W."/>
            <person name="Huang Y."/>
        </authorList>
    </citation>
    <scope>NUCLEOTIDE SEQUENCE [LARGE SCALE GENOMIC DNA]</scope>
    <source>
        <strain evidence="10 11">IO3-P3-H5</strain>
    </source>
</reference>
<dbReference type="OrthoDB" id="9784332at2"/>
<evidence type="ECO:0000256" key="6">
    <source>
        <dbReference type="ARBA" id="ARBA00022840"/>
    </source>
</evidence>
<dbReference type="EMBL" id="NPOA01000013">
    <property type="protein sequence ID" value="PAV28408.1"/>
    <property type="molecule type" value="Genomic_DNA"/>
</dbReference>
<dbReference type="PANTHER" id="PTHR43553:SF24">
    <property type="entry name" value="ENERGY-COUPLING FACTOR TRANSPORTER ATP-BINDING PROTEIN ECFA1"/>
    <property type="match status" value="1"/>
</dbReference>
<dbReference type="SUPFAM" id="SSF52540">
    <property type="entry name" value="P-loop containing nucleoside triphosphate hydrolases"/>
    <property type="match status" value="1"/>
</dbReference>
<evidence type="ECO:0000313" key="10">
    <source>
        <dbReference type="EMBL" id="PAV28408.1"/>
    </source>
</evidence>
<keyword evidence="8" id="KW-0472">Membrane</keyword>
<dbReference type="RefSeq" id="WP_095656824.1">
    <property type="nucleotide sequence ID" value="NZ_NPOA01000013.1"/>
</dbReference>
<dbReference type="Pfam" id="PF00005">
    <property type="entry name" value="ABC_tran"/>
    <property type="match status" value="1"/>
</dbReference>
<dbReference type="PROSITE" id="PS50893">
    <property type="entry name" value="ABC_TRANSPORTER_2"/>
    <property type="match status" value="1"/>
</dbReference>
<keyword evidence="3" id="KW-0813">Transport</keyword>
<feature type="domain" description="ABC transporter" evidence="9">
    <location>
        <begin position="4"/>
        <end position="237"/>
    </location>
</feature>
<protein>
    <submittedName>
        <fullName evidence="10">ABC transporter ATP-binding protein</fullName>
    </submittedName>
</protein>
<dbReference type="InterPro" id="IPR027417">
    <property type="entry name" value="P-loop_NTPase"/>
</dbReference>
<dbReference type="InterPro" id="IPR003593">
    <property type="entry name" value="AAA+_ATPase"/>
</dbReference>
<evidence type="ECO:0000256" key="7">
    <source>
        <dbReference type="ARBA" id="ARBA00022967"/>
    </source>
</evidence>
<accession>A0A2A2IAJ8</accession>
<dbReference type="GO" id="GO:0005524">
    <property type="term" value="F:ATP binding"/>
    <property type="evidence" value="ECO:0007669"/>
    <property type="project" value="UniProtKB-KW"/>
</dbReference>
<dbReference type="AlphaFoldDB" id="A0A2A2IAJ8"/>
<organism evidence="10 11">
    <name type="scientific">Virgibacillus profundi</name>
    <dbReference type="NCBI Taxonomy" id="2024555"/>
    <lineage>
        <taxon>Bacteria</taxon>
        <taxon>Bacillati</taxon>
        <taxon>Bacillota</taxon>
        <taxon>Bacilli</taxon>
        <taxon>Bacillales</taxon>
        <taxon>Bacillaceae</taxon>
        <taxon>Virgibacillus</taxon>
    </lineage>
</organism>
<dbReference type="Proteomes" id="UP000218887">
    <property type="component" value="Unassembled WGS sequence"/>
</dbReference>
<dbReference type="GO" id="GO:0016887">
    <property type="term" value="F:ATP hydrolysis activity"/>
    <property type="evidence" value="ECO:0007669"/>
    <property type="project" value="InterPro"/>
</dbReference>
<evidence type="ECO:0000256" key="1">
    <source>
        <dbReference type="ARBA" id="ARBA00004202"/>
    </source>
</evidence>
<evidence type="ECO:0000256" key="5">
    <source>
        <dbReference type="ARBA" id="ARBA00022741"/>
    </source>
</evidence>
<keyword evidence="7" id="KW-1278">Translocase</keyword>